<name>A0A9X0L2U0_SOLP1</name>
<evidence type="ECO:0008006" key="4">
    <source>
        <dbReference type="Google" id="ProtNLM"/>
    </source>
</evidence>
<comment type="caution">
    <text evidence="2">The sequence shown here is derived from an EMBL/GenBank/DDBJ whole genome shotgun (WGS) entry which is preliminary data.</text>
</comment>
<keyword evidence="3" id="KW-1185">Reference proteome</keyword>
<sequence length="340" mass="36287">MKYARISLAFVSVLMLGASCADKHVLDQVAPSQSDAIVLPDQAAILTDQLVKPIGMSVDQKGQVWVTQSGNGQNNGSVVVVRPNGEVQTVFSGFGSQVLPNGEIGGLGHLLYRDGVLYILDGLNGRLYAADVYNYKKGDAPQPASSVPYIDIKPFVLSQNLSDPLDSNLYDLTFGPDGHLYIADAGANAIIKVNFARRALSVFARIPNINPQVQAVPTGIIFDGSKFLVTTLTGFPFSAGAARIYQISTSGVVSVYRTGFTALTSLTQAERGGLLVTEYGQFAFTPPTFVGWLPNSGRVANDAGTTVLGGQDRLTDIERVNPQTYYVLSTGAGTIRKLKY</sequence>
<keyword evidence="1" id="KW-0732">Signal</keyword>
<dbReference type="NCBIfam" id="NF033206">
    <property type="entry name" value="ScyE_fam"/>
    <property type="match status" value="1"/>
</dbReference>
<evidence type="ECO:0000313" key="2">
    <source>
        <dbReference type="EMBL" id="KUG05842.1"/>
    </source>
</evidence>
<dbReference type="RefSeq" id="WP_059071536.1">
    <property type="nucleotide sequence ID" value="NZ_LNAL01000008.1"/>
</dbReference>
<proteinExistence type="predicted"/>
<dbReference type="InterPro" id="IPR011042">
    <property type="entry name" value="6-blade_b-propeller_TolB-like"/>
</dbReference>
<dbReference type="OrthoDB" id="928769at2"/>
<dbReference type="Proteomes" id="UP000054223">
    <property type="component" value="Unassembled WGS sequence"/>
</dbReference>
<evidence type="ECO:0000313" key="3">
    <source>
        <dbReference type="Proteomes" id="UP000054223"/>
    </source>
</evidence>
<feature type="signal peptide" evidence="1">
    <location>
        <begin position="1"/>
        <end position="20"/>
    </location>
</feature>
<dbReference type="InterPro" id="IPR048031">
    <property type="entry name" value="ScyD/ScyE-like"/>
</dbReference>
<dbReference type="PROSITE" id="PS51257">
    <property type="entry name" value="PROKAR_LIPOPROTEIN"/>
    <property type="match status" value="1"/>
</dbReference>
<accession>A0A9X0L2U0</accession>
<protein>
    <recommendedName>
        <fullName evidence="4">ScyD/ScyE family protein</fullName>
    </recommendedName>
</protein>
<evidence type="ECO:0000256" key="1">
    <source>
        <dbReference type="SAM" id="SignalP"/>
    </source>
</evidence>
<dbReference type="EMBL" id="LNAL01000008">
    <property type="protein sequence ID" value="KUG05842.1"/>
    <property type="molecule type" value="Genomic_DNA"/>
</dbReference>
<dbReference type="Gene3D" id="2.120.10.30">
    <property type="entry name" value="TolB, C-terminal domain"/>
    <property type="match status" value="1"/>
</dbReference>
<dbReference type="AlphaFoldDB" id="A0A9X0L2U0"/>
<gene>
    <name evidence="2" type="ORF">ASU33_00180</name>
</gene>
<feature type="chain" id="PRO_5040824161" description="ScyD/ScyE family protein" evidence="1">
    <location>
        <begin position="21"/>
        <end position="340"/>
    </location>
</feature>
<dbReference type="SUPFAM" id="SSF101898">
    <property type="entry name" value="NHL repeat"/>
    <property type="match status" value="1"/>
</dbReference>
<organism evidence="2 3">
    <name type="scientific">Solirubrum puertoriconensis</name>
    <dbReference type="NCBI Taxonomy" id="1751427"/>
    <lineage>
        <taxon>Bacteria</taxon>
        <taxon>Pseudomonadati</taxon>
        <taxon>Bacteroidota</taxon>
        <taxon>Cytophagia</taxon>
        <taxon>Cytophagales</taxon>
    </lineage>
</organism>
<reference evidence="2 3" key="1">
    <citation type="submission" date="2015-11" db="EMBL/GenBank/DDBJ databases">
        <title>Solirubrum puertoriconensis gen. nov. an environmental bacteria isolated in Puerto Rico.</title>
        <authorList>
            <person name="Cuebas-Irizarry M.F."/>
            <person name="Montalvo-Rodriguez R."/>
        </authorList>
    </citation>
    <scope>NUCLEOTIDE SEQUENCE [LARGE SCALE GENOMIC DNA]</scope>
    <source>
        <strain evidence="2 3">MC1A</strain>
    </source>
</reference>